<proteinExistence type="predicted"/>
<organism evidence="1 2">
    <name type="scientific">Ramazzottius varieornatus</name>
    <name type="common">Water bear</name>
    <name type="synonym">Tardigrade</name>
    <dbReference type="NCBI Taxonomy" id="947166"/>
    <lineage>
        <taxon>Eukaryota</taxon>
        <taxon>Metazoa</taxon>
        <taxon>Ecdysozoa</taxon>
        <taxon>Tardigrada</taxon>
        <taxon>Eutardigrada</taxon>
        <taxon>Parachela</taxon>
        <taxon>Hypsibioidea</taxon>
        <taxon>Ramazzottiidae</taxon>
        <taxon>Ramazzottius</taxon>
    </lineage>
</organism>
<evidence type="ECO:0000313" key="2">
    <source>
        <dbReference type="Proteomes" id="UP000186922"/>
    </source>
</evidence>
<dbReference type="AlphaFoldDB" id="A0A1D1VT43"/>
<sequence length="130" mass="15220">MDQEEPVESTDVDEELVSTFTLPEVWQRLPWMLVEETFAFLSLQDGQRLRKLRTSVWKAVLQRQIFSTTASSFFTGQKTKHRDCNEEEDKHKFYGRESVTERQRHQALLLLLASLICPRLTIQTQLYAGS</sequence>
<reference evidence="1 2" key="1">
    <citation type="journal article" date="2016" name="Nat. Commun.">
        <title>Extremotolerant tardigrade genome and improved radiotolerance of human cultured cells by tardigrade-unique protein.</title>
        <authorList>
            <person name="Hashimoto T."/>
            <person name="Horikawa D.D."/>
            <person name="Saito Y."/>
            <person name="Kuwahara H."/>
            <person name="Kozuka-Hata H."/>
            <person name="Shin-I T."/>
            <person name="Minakuchi Y."/>
            <person name="Ohishi K."/>
            <person name="Motoyama A."/>
            <person name="Aizu T."/>
            <person name="Enomoto A."/>
            <person name="Kondo K."/>
            <person name="Tanaka S."/>
            <person name="Hara Y."/>
            <person name="Koshikawa S."/>
            <person name="Sagara H."/>
            <person name="Miura T."/>
            <person name="Yokobori S."/>
            <person name="Miyagawa K."/>
            <person name="Suzuki Y."/>
            <person name="Kubo T."/>
            <person name="Oyama M."/>
            <person name="Kohara Y."/>
            <person name="Fujiyama A."/>
            <person name="Arakawa K."/>
            <person name="Katayama T."/>
            <person name="Toyoda A."/>
            <person name="Kunieda T."/>
        </authorList>
    </citation>
    <scope>NUCLEOTIDE SEQUENCE [LARGE SCALE GENOMIC DNA]</scope>
    <source>
        <strain evidence="1 2">YOKOZUNA-1</strain>
    </source>
</reference>
<dbReference type="Proteomes" id="UP000186922">
    <property type="component" value="Unassembled WGS sequence"/>
</dbReference>
<keyword evidence="2" id="KW-1185">Reference proteome</keyword>
<evidence type="ECO:0008006" key="3">
    <source>
        <dbReference type="Google" id="ProtNLM"/>
    </source>
</evidence>
<evidence type="ECO:0000313" key="1">
    <source>
        <dbReference type="EMBL" id="GAV03363.1"/>
    </source>
</evidence>
<protein>
    <recommendedName>
        <fullName evidence="3">F-box domain-containing protein</fullName>
    </recommendedName>
</protein>
<comment type="caution">
    <text evidence="1">The sequence shown here is derived from an EMBL/GenBank/DDBJ whole genome shotgun (WGS) entry which is preliminary data.</text>
</comment>
<gene>
    <name evidence="1" type="primary">RvY_13797-1</name>
    <name evidence="1" type="synonym">RvY_13797.1</name>
    <name evidence="1" type="ORF">RvY_13797</name>
</gene>
<name>A0A1D1VT43_RAMVA</name>
<dbReference type="EMBL" id="BDGG01000009">
    <property type="protein sequence ID" value="GAV03363.1"/>
    <property type="molecule type" value="Genomic_DNA"/>
</dbReference>
<accession>A0A1D1VT43</accession>